<dbReference type="InterPro" id="IPR001394">
    <property type="entry name" value="Peptidase_C19_UCH"/>
</dbReference>
<dbReference type="SMART" id="SM00360">
    <property type="entry name" value="RRM"/>
    <property type="match status" value="3"/>
</dbReference>
<evidence type="ECO:0000256" key="4">
    <source>
        <dbReference type="SAM" id="Phobius"/>
    </source>
</evidence>
<dbReference type="GO" id="GO:0010494">
    <property type="term" value="C:cytoplasmic stress granule"/>
    <property type="evidence" value="ECO:0007669"/>
    <property type="project" value="TreeGrafter"/>
</dbReference>
<dbReference type="PANTHER" id="PTHR47640:SF5">
    <property type="entry name" value="RRM DOMAIN-CONTAINING PROTEIN"/>
    <property type="match status" value="1"/>
</dbReference>
<dbReference type="GO" id="GO:0034063">
    <property type="term" value="P:stress granule assembly"/>
    <property type="evidence" value="ECO:0007669"/>
    <property type="project" value="TreeGrafter"/>
</dbReference>
<sequence>MAEEQQQQTPPASAPEPVVEDKALPQQSPEEQPKEQSESPNASTPNSQKQQPQRPEYNAASATNGGREISKKILYVGGLSKSVEETELKDLFDANEVFSVKILNDKNKPDLNYAFIEFHDENGAEKGLTSMNGKIVHDNELKINYAFQSATFSTAQNSEEPVYNIFVGDLSPEVDDEALHKCFSVFNSLKSAHVMWDMQTSRSRGYGFVTFTSLSDAELALSTMNGRMLSGRNIRCNWASHKQNTRGGHPHANNGMRHNNNPNNYNNYNNHNRGPRPFPRGYSNPNGIIGNGNGHSNGHMGGGFEPAPFPMASPQVSDGSPMFAAPGINGAVMSPQSYDIVLRQTPSWQTTVYLGNIAHFTQQDDLIPLLQNFGFIVDFKFHPDKGCAFVKYDTHERAALAIVQLTGFAVNGRALKCGWGKSRGPAQGQYQGFNRNGPPIDLPFILGVASSRTFHQDIQLQSPSSVPIFCCMSKSIRLVFTVTILLCLISPLFAIDKLSYQHFIETYVPGKISLLSSFAKRNKGATTAIAIVLASVAIFYPSLFNVPQLFNKVLGSMNSNYRFLSSTGFGNRFGGSGTSSNSRESRFAMKNGGELGGISNDGNTCFMNSVIQSLASSKQLMQFIDRNINSETQLMVDANVPVSRMSQLRTNLVFTRALKKILNDVNGAYGSRGKEFSTRPLLHKMPNGPKQNFFTGYNQEDAQEFYQLVMRIVEKEYKSISTSREATPEPESEGEQKDDSKKYVDARLLSNLTFGCEKLGKLGNVFVPAHQVDPNIPDSEGKVLPLELVTPVDGVSAERIGCLTCGEVGGIRYSVLSGLSLNLPYNASNYSNFTLHQLLNEWSKPEMIDEVNCNRCGLIQTKAFLSDSMNKNANERLAADFQKRIGEIDNELAKDHIADEVFERLTTKSMIRKTTKTKQALLSRPPPLLCIHINRSVFDPRTYMIVKNSKTVRFPLKLDLNPYIAEPKDINMDARLPFRKQDSSTSNGTVESPESDEDSELEEPNAEGPFSGNRDLLYNLKAVISHYGTHNYGHYICYRKYRGTWWRISDESVYVVNEGDVLNSQGTFMLFYEWDDGEVENLQQLEEEESEKESIVSADAEKAKANESDDDDVSVSSSDEDDDSNVMDEVKITKSNSNASATSEGPVEAVKPTEEVHPLQDEYRLGEERAFHV</sequence>
<dbReference type="SMART" id="SM00361">
    <property type="entry name" value="RRM_1"/>
    <property type="match status" value="2"/>
</dbReference>
<dbReference type="InterPro" id="IPR012677">
    <property type="entry name" value="Nucleotide-bd_a/b_plait_sf"/>
</dbReference>
<dbReference type="Gene3D" id="3.30.70.330">
    <property type="match status" value="3"/>
</dbReference>
<feature type="compositionally biased region" description="Basic and acidic residues" evidence="3">
    <location>
        <begin position="1151"/>
        <end position="1173"/>
    </location>
</feature>
<evidence type="ECO:0000313" key="8">
    <source>
        <dbReference type="Proteomes" id="UP000244309"/>
    </source>
</evidence>
<feature type="domain" description="RRM" evidence="5">
    <location>
        <begin position="163"/>
        <end position="241"/>
    </location>
</feature>
<feature type="region of interest" description="Disordered" evidence="3">
    <location>
        <begin position="1"/>
        <end position="64"/>
    </location>
</feature>
<dbReference type="GO" id="GO:0043488">
    <property type="term" value="P:regulation of mRNA stability"/>
    <property type="evidence" value="ECO:0007669"/>
    <property type="project" value="TreeGrafter"/>
</dbReference>
<dbReference type="GeneID" id="37007916"/>
<dbReference type="Proteomes" id="UP000244309">
    <property type="component" value="Unassembled WGS sequence"/>
</dbReference>
<gene>
    <name evidence="7" type="ORF">CXQ85_002585</name>
</gene>
<feature type="region of interest" description="Disordered" evidence="3">
    <location>
        <begin position="978"/>
        <end position="1010"/>
    </location>
</feature>
<dbReference type="InterPro" id="IPR003954">
    <property type="entry name" value="RRM_euk-type"/>
</dbReference>
<evidence type="ECO:0000313" key="7">
    <source>
        <dbReference type="EMBL" id="PVH22861.1"/>
    </source>
</evidence>
<feature type="compositionally biased region" description="Gly residues" evidence="3">
    <location>
        <begin position="289"/>
        <end position="304"/>
    </location>
</feature>
<dbReference type="OrthoDB" id="2020758at2759"/>
<dbReference type="InterPro" id="IPR038765">
    <property type="entry name" value="Papain-like_cys_pep_sf"/>
</dbReference>
<dbReference type="STRING" id="45357.A0A2V1B116"/>
<dbReference type="GO" id="GO:0000184">
    <property type="term" value="P:nuclear-transcribed mRNA catabolic process, nonsense-mediated decay"/>
    <property type="evidence" value="ECO:0007669"/>
    <property type="project" value="TreeGrafter"/>
</dbReference>
<dbReference type="PANTHER" id="PTHR47640">
    <property type="entry name" value="TRNA SELENOCYSTEINE 1-ASSOCIATED PROTEIN 1-RELATED-RELATED"/>
    <property type="match status" value="1"/>
</dbReference>
<dbReference type="InterPro" id="IPR035979">
    <property type="entry name" value="RBD_domain_sf"/>
</dbReference>
<dbReference type="GO" id="GO:0003729">
    <property type="term" value="F:mRNA binding"/>
    <property type="evidence" value="ECO:0007669"/>
    <property type="project" value="InterPro"/>
</dbReference>
<feature type="compositionally biased region" description="Polar residues" evidence="3">
    <location>
        <begin position="1"/>
        <end position="11"/>
    </location>
</feature>
<dbReference type="PROSITE" id="PS00972">
    <property type="entry name" value="USP_1"/>
    <property type="match status" value="1"/>
</dbReference>
<proteinExistence type="predicted"/>
<feature type="domain" description="USP" evidence="6">
    <location>
        <begin position="596"/>
        <end position="1075"/>
    </location>
</feature>
<dbReference type="VEuPathDB" id="FungiDB:CXQ85_002585"/>
<dbReference type="AlphaFoldDB" id="A0A2V1B116"/>
<evidence type="ECO:0000259" key="6">
    <source>
        <dbReference type="PROSITE" id="PS50235"/>
    </source>
</evidence>
<dbReference type="InterPro" id="IPR000504">
    <property type="entry name" value="RRM_dom"/>
</dbReference>
<dbReference type="CDD" id="cd02662">
    <property type="entry name" value="Peptidase_C19F"/>
    <property type="match status" value="1"/>
</dbReference>
<dbReference type="InterPro" id="IPR050825">
    <property type="entry name" value="RBM42_RBP45_47-like"/>
</dbReference>
<feature type="region of interest" description="Disordered" evidence="3">
    <location>
        <begin position="1087"/>
        <end position="1173"/>
    </location>
</feature>
<accession>A0A2V1B116</accession>
<dbReference type="SUPFAM" id="SSF54001">
    <property type="entry name" value="Cysteine proteinases"/>
    <property type="match status" value="1"/>
</dbReference>
<feature type="transmembrane region" description="Helical" evidence="4">
    <location>
        <begin position="524"/>
        <end position="543"/>
    </location>
</feature>
<feature type="compositionally biased region" description="Polar residues" evidence="3">
    <location>
        <begin position="1133"/>
        <end position="1143"/>
    </location>
</feature>
<keyword evidence="1 2" id="KW-0694">RNA-binding</keyword>
<keyword evidence="4" id="KW-0472">Membrane</keyword>
<feature type="compositionally biased region" description="Acidic residues" evidence="3">
    <location>
        <begin position="1108"/>
        <end position="1126"/>
    </location>
</feature>
<feature type="domain" description="RRM" evidence="5">
    <location>
        <begin position="350"/>
        <end position="422"/>
    </location>
</feature>
<organism evidence="7 8">
    <name type="scientific">Candidozyma haemuli</name>
    <dbReference type="NCBI Taxonomy" id="45357"/>
    <lineage>
        <taxon>Eukaryota</taxon>
        <taxon>Fungi</taxon>
        <taxon>Dikarya</taxon>
        <taxon>Ascomycota</taxon>
        <taxon>Saccharomycotina</taxon>
        <taxon>Pichiomycetes</taxon>
        <taxon>Metschnikowiaceae</taxon>
        <taxon>Candidozyma</taxon>
    </lineage>
</organism>
<dbReference type="EMBL" id="PKFO01000010">
    <property type="protein sequence ID" value="PVH22861.1"/>
    <property type="molecule type" value="Genomic_DNA"/>
</dbReference>
<dbReference type="InterPro" id="IPR028889">
    <property type="entry name" value="USP"/>
</dbReference>
<evidence type="ECO:0000256" key="3">
    <source>
        <dbReference type="SAM" id="MobiDB-lite"/>
    </source>
</evidence>
<protein>
    <recommendedName>
        <fullName evidence="9">Ubiquitin carboxyl-terminal hydrolase</fullName>
    </recommendedName>
</protein>
<dbReference type="Gene3D" id="3.90.70.10">
    <property type="entry name" value="Cysteine proteinases"/>
    <property type="match status" value="1"/>
</dbReference>
<evidence type="ECO:0000256" key="2">
    <source>
        <dbReference type="PROSITE-ProRule" id="PRU00176"/>
    </source>
</evidence>
<evidence type="ECO:0000259" key="5">
    <source>
        <dbReference type="PROSITE" id="PS50102"/>
    </source>
</evidence>
<feature type="compositionally biased region" description="Polar residues" evidence="3">
    <location>
        <begin position="41"/>
        <end position="53"/>
    </location>
</feature>
<dbReference type="SUPFAM" id="SSF54928">
    <property type="entry name" value="RNA-binding domain, RBD"/>
    <property type="match status" value="3"/>
</dbReference>
<feature type="domain" description="RRM" evidence="5">
    <location>
        <begin position="72"/>
        <end position="148"/>
    </location>
</feature>
<feature type="compositionally biased region" description="Low complexity" evidence="3">
    <location>
        <begin position="253"/>
        <end position="272"/>
    </location>
</feature>
<feature type="region of interest" description="Disordered" evidence="3">
    <location>
        <begin position="720"/>
        <end position="740"/>
    </location>
</feature>
<feature type="compositionally biased region" description="Acidic residues" evidence="3">
    <location>
        <begin position="993"/>
        <end position="1005"/>
    </location>
</feature>
<dbReference type="PROSITE" id="PS50102">
    <property type="entry name" value="RRM"/>
    <property type="match status" value="3"/>
</dbReference>
<dbReference type="PROSITE" id="PS00973">
    <property type="entry name" value="USP_2"/>
    <property type="match status" value="1"/>
</dbReference>
<dbReference type="GO" id="GO:0004843">
    <property type="term" value="F:cysteine-type deubiquitinase activity"/>
    <property type="evidence" value="ECO:0007669"/>
    <property type="project" value="InterPro"/>
</dbReference>
<feature type="transmembrane region" description="Helical" evidence="4">
    <location>
        <begin position="476"/>
        <end position="495"/>
    </location>
</feature>
<comment type="caution">
    <text evidence="7">The sequence shown here is derived from an EMBL/GenBank/DDBJ whole genome shotgun (WGS) entry which is preliminary data.</text>
</comment>
<keyword evidence="8" id="KW-1185">Reference proteome</keyword>
<feature type="region of interest" description="Disordered" evidence="3">
    <location>
        <begin position="242"/>
        <end position="307"/>
    </location>
</feature>
<dbReference type="Pfam" id="PF00443">
    <property type="entry name" value="UCH"/>
    <property type="match status" value="1"/>
</dbReference>
<evidence type="ECO:0000256" key="1">
    <source>
        <dbReference type="ARBA" id="ARBA00022884"/>
    </source>
</evidence>
<evidence type="ECO:0008006" key="9">
    <source>
        <dbReference type="Google" id="ProtNLM"/>
    </source>
</evidence>
<keyword evidence="4" id="KW-0812">Transmembrane</keyword>
<dbReference type="RefSeq" id="XP_025343801.1">
    <property type="nucleotide sequence ID" value="XM_025486251.1"/>
</dbReference>
<name>A0A2V1B116_9ASCO</name>
<dbReference type="InterPro" id="IPR018200">
    <property type="entry name" value="USP_CS"/>
</dbReference>
<keyword evidence="4" id="KW-1133">Transmembrane helix</keyword>
<dbReference type="GO" id="GO:0016579">
    <property type="term" value="P:protein deubiquitination"/>
    <property type="evidence" value="ECO:0007669"/>
    <property type="project" value="InterPro"/>
</dbReference>
<reference evidence="7 8" key="1">
    <citation type="submission" date="2017-12" db="EMBL/GenBank/DDBJ databases">
        <title>Genome Sequence of a Multidrug-Resistant Candida haemulonii Isolate from a Patient with Chronic Leg Ulcers in Israel.</title>
        <authorList>
            <person name="Chow N.A."/>
            <person name="Gade L."/>
            <person name="Batra D."/>
            <person name="Rowe L.A."/>
            <person name="Ben-Ami R."/>
            <person name="Loparev V.N."/>
            <person name="Litvintseva A.P."/>
        </authorList>
    </citation>
    <scope>NUCLEOTIDE SEQUENCE [LARGE SCALE GENOMIC DNA]</scope>
    <source>
        <strain evidence="7 8">B11899</strain>
    </source>
</reference>
<dbReference type="Pfam" id="PF00076">
    <property type="entry name" value="RRM_1"/>
    <property type="match status" value="3"/>
</dbReference>
<dbReference type="PROSITE" id="PS50235">
    <property type="entry name" value="USP_3"/>
    <property type="match status" value="1"/>
</dbReference>